<protein>
    <submittedName>
        <fullName evidence="1">Uncharacterized protein</fullName>
    </submittedName>
</protein>
<proteinExistence type="predicted"/>
<dbReference type="Proteomes" id="UP000308600">
    <property type="component" value="Unassembled WGS sequence"/>
</dbReference>
<evidence type="ECO:0000313" key="1">
    <source>
        <dbReference type="EMBL" id="TFK72023.1"/>
    </source>
</evidence>
<gene>
    <name evidence="1" type="ORF">BDN72DRAFT_836815</name>
</gene>
<evidence type="ECO:0000313" key="2">
    <source>
        <dbReference type="Proteomes" id="UP000308600"/>
    </source>
</evidence>
<reference evidence="1 2" key="1">
    <citation type="journal article" date="2019" name="Nat. Ecol. Evol.">
        <title>Megaphylogeny resolves global patterns of mushroom evolution.</title>
        <authorList>
            <person name="Varga T."/>
            <person name="Krizsan K."/>
            <person name="Foldi C."/>
            <person name="Dima B."/>
            <person name="Sanchez-Garcia M."/>
            <person name="Sanchez-Ramirez S."/>
            <person name="Szollosi G.J."/>
            <person name="Szarkandi J.G."/>
            <person name="Papp V."/>
            <person name="Albert L."/>
            <person name="Andreopoulos W."/>
            <person name="Angelini C."/>
            <person name="Antonin V."/>
            <person name="Barry K.W."/>
            <person name="Bougher N.L."/>
            <person name="Buchanan P."/>
            <person name="Buyck B."/>
            <person name="Bense V."/>
            <person name="Catcheside P."/>
            <person name="Chovatia M."/>
            <person name="Cooper J."/>
            <person name="Damon W."/>
            <person name="Desjardin D."/>
            <person name="Finy P."/>
            <person name="Geml J."/>
            <person name="Haridas S."/>
            <person name="Hughes K."/>
            <person name="Justo A."/>
            <person name="Karasinski D."/>
            <person name="Kautmanova I."/>
            <person name="Kiss B."/>
            <person name="Kocsube S."/>
            <person name="Kotiranta H."/>
            <person name="LaButti K.M."/>
            <person name="Lechner B.E."/>
            <person name="Liimatainen K."/>
            <person name="Lipzen A."/>
            <person name="Lukacs Z."/>
            <person name="Mihaltcheva S."/>
            <person name="Morgado L.N."/>
            <person name="Niskanen T."/>
            <person name="Noordeloos M.E."/>
            <person name="Ohm R.A."/>
            <person name="Ortiz-Santana B."/>
            <person name="Ovrebo C."/>
            <person name="Racz N."/>
            <person name="Riley R."/>
            <person name="Savchenko A."/>
            <person name="Shiryaev A."/>
            <person name="Soop K."/>
            <person name="Spirin V."/>
            <person name="Szebenyi C."/>
            <person name="Tomsovsky M."/>
            <person name="Tulloss R.E."/>
            <person name="Uehling J."/>
            <person name="Grigoriev I.V."/>
            <person name="Vagvolgyi C."/>
            <person name="Papp T."/>
            <person name="Martin F.M."/>
            <person name="Miettinen O."/>
            <person name="Hibbett D.S."/>
            <person name="Nagy L.G."/>
        </authorList>
    </citation>
    <scope>NUCLEOTIDE SEQUENCE [LARGE SCALE GENOMIC DNA]</scope>
    <source>
        <strain evidence="1 2">NL-1719</strain>
    </source>
</reference>
<organism evidence="1 2">
    <name type="scientific">Pluteus cervinus</name>
    <dbReference type="NCBI Taxonomy" id="181527"/>
    <lineage>
        <taxon>Eukaryota</taxon>
        <taxon>Fungi</taxon>
        <taxon>Dikarya</taxon>
        <taxon>Basidiomycota</taxon>
        <taxon>Agaricomycotina</taxon>
        <taxon>Agaricomycetes</taxon>
        <taxon>Agaricomycetidae</taxon>
        <taxon>Agaricales</taxon>
        <taxon>Pluteineae</taxon>
        <taxon>Pluteaceae</taxon>
        <taxon>Pluteus</taxon>
    </lineage>
</organism>
<accession>A0ACD3B185</accession>
<name>A0ACD3B185_9AGAR</name>
<dbReference type="EMBL" id="ML208290">
    <property type="protein sequence ID" value="TFK72023.1"/>
    <property type="molecule type" value="Genomic_DNA"/>
</dbReference>
<sequence>MGLGHCLTLLLVRMLKSNLSSGHLHWATLPRLQRVQCNKADSSRLSLQPTFARPEDKSRSDKGLHEDETISFCHGHLVYLSIHFHRVKRPSNCLVIICH</sequence>
<keyword evidence="2" id="KW-1185">Reference proteome</keyword>